<evidence type="ECO:0000256" key="8">
    <source>
        <dbReference type="ARBA" id="ARBA00023204"/>
    </source>
</evidence>
<dbReference type="InterPro" id="IPR027417">
    <property type="entry name" value="P-loop_NTPase"/>
</dbReference>
<dbReference type="PIRSF" id="PIRSF005856">
    <property type="entry name" value="Rad51"/>
    <property type="match status" value="1"/>
</dbReference>
<sequence>MPRLRIGLCPTLTQIVLEKLSRIGVHDVVDILTTDAVEVSQKAKVSYKDVLSIQRVLLAQYSAFPMNAADFYVDVMSSVAILSTGSSNIDQLLDGGLYTAEVTEVVGPVASGKTQLCLSIALSVAMETRQTVVYFDTGSSFDSGRLQDMMEARQKPLTQTVEMIGSLIRCCKVYSVFELLSGLETLKASLDDQTDKLCSTSLKLVIVDCVAAVISPVLGGFQTDGHAYMMHISRVLKTLAVEYSVAVLITNNVVYGDGGATRPAMGKTWSHVPNTRVELLKPLDSVGELTPRPQSHTDSDHQRHAILLKSDRLQTNVSTTFVISDYGVQ</sequence>
<keyword evidence="12" id="KW-1185">Reference proteome</keyword>
<keyword evidence="5" id="KW-0067">ATP-binding</keyword>
<evidence type="ECO:0000259" key="10">
    <source>
        <dbReference type="PROSITE" id="PS50162"/>
    </source>
</evidence>
<dbReference type="GO" id="GO:0140664">
    <property type="term" value="F:ATP-dependent DNA damage sensor activity"/>
    <property type="evidence" value="ECO:0007669"/>
    <property type="project" value="InterPro"/>
</dbReference>
<evidence type="ECO:0000256" key="3">
    <source>
        <dbReference type="ARBA" id="ARBA00022741"/>
    </source>
</evidence>
<dbReference type="InterPro" id="IPR047323">
    <property type="entry name" value="Rad51D_C"/>
</dbReference>
<comment type="similarity">
    <text evidence="2">Belongs to the RecA family. RAD51 subfamily.</text>
</comment>
<keyword evidence="4" id="KW-0227">DNA damage</keyword>
<dbReference type="PROSITE" id="PS50162">
    <property type="entry name" value="RECA_2"/>
    <property type="match status" value="1"/>
</dbReference>
<keyword evidence="3" id="KW-0547">Nucleotide-binding</keyword>
<dbReference type="GO" id="GO:0005524">
    <property type="term" value="F:ATP binding"/>
    <property type="evidence" value="ECO:0007669"/>
    <property type="project" value="UniProtKB-KW"/>
</dbReference>
<dbReference type="InterPro" id="IPR051988">
    <property type="entry name" value="HRR_RAD51_Paralog"/>
</dbReference>
<evidence type="ECO:0000313" key="11">
    <source>
        <dbReference type="EMBL" id="KAK2193461.1"/>
    </source>
</evidence>
<organism evidence="11 12">
    <name type="scientific">Ridgeia piscesae</name>
    <name type="common">Tubeworm</name>
    <dbReference type="NCBI Taxonomy" id="27915"/>
    <lineage>
        <taxon>Eukaryota</taxon>
        <taxon>Metazoa</taxon>
        <taxon>Spiralia</taxon>
        <taxon>Lophotrochozoa</taxon>
        <taxon>Annelida</taxon>
        <taxon>Polychaeta</taxon>
        <taxon>Sedentaria</taxon>
        <taxon>Canalipalpata</taxon>
        <taxon>Sabellida</taxon>
        <taxon>Siboglinidae</taxon>
        <taxon>Ridgeia</taxon>
    </lineage>
</organism>
<dbReference type="GO" id="GO:0005815">
    <property type="term" value="C:microtubule organizing center"/>
    <property type="evidence" value="ECO:0007669"/>
    <property type="project" value="TreeGrafter"/>
</dbReference>
<dbReference type="EMBL" id="JAODUO010000012">
    <property type="protein sequence ID" value="KAK2193461.1"/>
    <property type="molecule type" value="Genomic_DNA"/>
</dbReference>
<dbReference type="GO" id="GO:0003697">
    <property type="term" value="F:single-stranded DNA binding"/>
    <property type="evidence" value="ECO:0007669"/>
    <property type="project" value="TreeGrafter"/>
</dbReference>
<dbReference type="GO" id="GO:0000724">
    <property type="term" value="P:double-strand break repair via homologous recombination"/>
    <property type="evidence" value="ECO:0007669"/>
    <property type="project" value="TreeGrafter"/>
</dbReference>
<dbReference type="Pfam" id="PF08423">
    <property type="entry name" value="Rad51"/>
    <property type="match status" value="1"/>
</dbReference>
<dbReference type="Gene3D" id="3.40.50.300">
    <property type="entry name" value="P-loop containing nucleotide triphosphate hydrolases"/>
    <property type="match status" value="1"/>
</dbReference>
<dbReference type="GO" id="GO:0042148">
    <property type="term" value="P:DNA strand invasion"/>
    <property type="evidence" value="ECO:0007669"/>
    <property type="project" value="TreeGrafter"/>
</dbReference>
<dbReference type="GO" id="GO:0000400">
    <property type="term" value="F:four-way junction DNA binding"/>
    <property type="evidence" value="ECO:0007669"/>
    <property type="project" value="TreeGrafter"/>
</dbReference>
<comment type="caution">
    <text evidence="11">The sequence shown here is derived from an EMBL/GenBank/DDBJ whole genome shotgun (WGS) entry which is preliminary data.</text>
</comment>
<dbReference type="AlphaFoldDB" id="A0AAD9PF73"/>
<evidence type="ECO:0000256" key="7">
    <source>
        <dbReference type="ARBA" id="ARBA00023172"/>
    </source>
</evidence>
<dbReference type="GO" id="GO:0005657">
    <property type="term" value="C:replication fork"/>
    <property type="evidence" value="ECO:0007669"/>
    <property type="project" value="TreeGrafter"/>
</dbReference>
<reference evidence="11" key="1">
    <citation type="journal article" date="2023" name="Mol. Biol. Evol.">
        <title>Third-Generation Sequencing Reveals the Adaptive Role of the Epigenome in Three Deep-Sea Polychaetes.</title>
        <authorList>
            <person name="Perez M."/>
            <person name="Aroh O."/>
            <person name="Sun Y."/>
            <person name="Lan Y."/>
            <person name="Juniper S.K."/>
            <person name="Young C.R."/>
            <person name="Angers B."/>
            <person name="Qian P.Y."/>
        </authorList>
    </citation>
    <scope>NUCLEOTIDE SEQUENCE</scope>
    <source>
        <strain evidence="11">R07B-5</strain>
    </source>
</reference>
<dbReference type="GO" id="GO:0000723">
    <property type="term" value="P:telomere maintenance"/>
    <property type="evidence" value="ECO:0007669"/>
    <property type="project" value="TreeGrafter"/>
</dbReference>
<evidence type="ECO:0000256" key="6">
    <source>
        <dbReference type="ARBA" id="ARBA00023125"/>
    </source>
</evidence>
<dbReference type="PANTHER" id="PTHR46457">
    <property type="entry name" value="DNA REPAIR PROTEIN RAD51 HOMOLOG 4"/>
    <property type="match status" value="1"/>
</dbReference>
<dbReference type="GO" id="GO:0033063">
    <property type="term" value="C:Rad51B-Rad51C-Rad51D-XRCC2 complex"/>
    <property type="evidence" value="ECO:0007669"/>
    <property type="project" value="TreeGrafter"/>
</dbReference>
<accession>A0AAD9PF73</accession>
<dbReference type="Proteomes" id="UP001209878">
    <property type="component" value="Unassembled WGS sequence"/>
</dbReference>
<feature type="domain" description="RecA family profile 1" evidence="10">
    <location>
        <begin position="78"/>
        <end position="253"/>
    </location>
</feature>
<dbReference type="PANTHER" id="PTHR46457:SF1">
    <property type="entry name" value="DNA REPAIR PROTEIN RAD51 HOMOLOG 4"/>
    <property type="match status" value="1"/>
</dbReference>
<proteinExistence type="inferred from homology"/>
<keyword evidence="8" id="KW-0234">DNA repair</keyword>
<dbReference type="InterPro" id="IPR016467">
    <property type="entry name" value="DNA_recomb/repair_RecA-like"/>
</dbReference>
<evidence type="ECO:0000256" key="5">
    <source>
        <dbReference type="ARBA" id="ARBA00022840"/>
    </source>
</evidence>
<comment type="subcellular location">
    <subcellularLocation>
        <location evidence="1">Nucleus</location>
    </subcellularLocation>
</comment>
<evidence type="ECO:0000256" key="2">
    <source>
        <dbReference type="ARBA" id="ARBA00007095"/>
    </source>
</evidence>
<dbReference type="CDD" id="cd19489">
    <property type="entry name" value="Rad51D"/>
    <property type="match status" value="1"/>
</dbReference>
<evidence type="ECO:0000256" key="9">
    <source>
        <dbReference type="ARBA" id="ARBA00023242"/>
    </source>
</evidence>
<keyword evidence="9" id="KW-0539">Nucleus</keyword>
<dbReference type="Pfam" id="PF21794">
    <property type="entry name" value="RAD51D_N"/>
    <property type="match status" value="1"/>
</dbReference>
<keyword evidence="6" id="KW-0238">DNA-binding</keyword>
<dbReference type="InterPro" id="IPR020588">
    <property type="entry name" value="RecA_ATP-bd"/>
</dbReference>
<evidence type="ECO:0000313" key="12">
    <source>
        <dbReference type="Proteomes" id="UP001209878"/>
    </source>
</evidence>
<dbReference type="GO" id="GO:0007131">
    <property type="term" value="P:reciprocal meiotic recombination"/>
    <property type="evidence" value="ECO:0007669"/>
    <property type="project" value="TreeGrafter"/>
</dbReference>
<gene>
    <name evidence="11" type="ORF">NP493_12g02022</name>
</gene>
<name>A0AAD9PF73_RIDPI</name>
<dbReference type="InterPro" id="IPR048943">
    <property type="entry name" value="RAD51D_N"/>
</dbReference>
<dbReference type="InterPro" id="IPR013632">
    <property type="entry name" value="Rad51_C"/>
</dbReference>
<protein>
    <recommendedName>
        <fullName evidence="10">RecA family profile 1 domain-containing protein</fullName>
    </recommendedName>
</protein>
<dbReference type="SUPFAM" id="SSF52540">
    <property type="entry name" value="P-loop containing nucleoside triphosphate hydrolases"/>
    <property type="match status" value="1"/>
</dbReference>
<evidence type="ECO:0000256" key="4">
    <source>
        <dbReference type="ARBA" id="ARBA00022763"/>
    </source>
</evidence>
<evidence type="ECO:0000256" key="1">
    <source>
        <dbReference type="ARBA" id="ARBA00004123"/>
    </source>
</evidence>
<keyword evidence="7" id="KW-0233">DNA recombination</keyword>